<organism evidence="5 6">
    <name type="scientific">Alteribacillus bidgolensis</name>
    <dbReference type="NCBI Taxonomy" id="930129"/>
    <lineage>
        <taxon>Bacteria</taxon>
        <taxon>Bacillati</taxon>
        <taxon>Bacillota</taxon>
        <taxon>Bacilli</taxon>
        <taxon>Bacillales</taxon>
        <taxon>Bacillaceae</taxon>
        <taxon>Alteribacillus</taxon>
    </lineage>
</organism>
<dbReference type="SMART" id="SM00895">
    <property type="entry name" value="FCD"/>
    <property type="match status" value="1"/>
</dbReference>
<dbReference type="GO" id="GO:0003700">
    <property type="term" value="F:DNA-binding transcription factor activity"/>
    <property type="evidence" value="ECO:0007669"/>
    <property type="project" value="InterPro"/>
</dbReference>
<name>A0A1G8I9X5_9BACI</name>
<dbReference type="SMART" id="SM00345">
    <property type="entry name" value="HTH_GNTR"/>
    <property type="match status" value="1"/>
</dbReference>
<feature type="domain" description="HTH gntR-type" evidence="4">
    <location>
        <begin position="8"/>
        <end position="75"/>
    </location>
</feature>
<dbReference type="Pfam" id="PF07729">
    <property type="entry name" value="FCD"/>
    <property type="match status" value="1"/>
</dbReference>
<dbReference type="InterPro" id="IPR036390">
    <property type="entry name" value="WH_DNA-bd_sf"/>
</dbReference>
<dbReference type="InterPro" id="IPR036388">
    <property type="entry name" value="WH-like_DNA-bd_sf"/>
</dbReference>
<dbReference type="CDD" id="cd07377">
    <property type="entry name" value="WHTH_GntR"/>
    <property type="match status" value="1"/>
</dbReference>
<keyword evidence="2" id="KW-0238">DNA-binding</keyword>
<dbReference type="OrthoDB" id="114741at2"/>
<dbReference type="RefSeq" id="WP_091584364.1">
    <property type="nucleotide sequence ID" value="NZ_FNDU01000005.1"/>
</dbReference>
<dbReference type="InterPro" id="IPR011711">
    <property type="entry name" value="GntR_C"/>
</dbReference>
<evidence type="ECO:0000259" key="4">
    <source>
        <dbReference type="PROSITE" id="PS50949"/>
    </source>
</evidence>
<dbReference type="SUPFAM" id="SSF46785">
    <property type="entry name" value="Winged helix' DNA-binding domain"/>
    <property type="match status" value="1"/>
</dbReference>
<dbReference type="EMBL" id="FNDU01000005">
    <property type="protein sequence ID" value="SDI15662.1"/>
    <property type="molecule type" value="Genomic_DNA"/>
</dbReference>
<dbReference type="PANTHER" id="PTHR43537:SF24">
    <property type="entry name" value="GLUCONATE OPERON TRANSCRIPTIONAL REPRESSOR"/>
    <property type="match status" value="1"/>
</dbReference>
<dbReference type="Proteomes" id="UP000199017">
    <property type="component" value="Unassembled WGS sequence"/>
</dbReference>
<dbReference type="PANTHER" id="PTHR43537">
    <property type="entry name" value="TRANSCRIPTIONAL REGULATOR, GNTR FAMILY"/>
    <property type="match status" value="1"/>
</dbReference>
<evidence type="ECO:0000256" key="2">
    <source>
        <dbReference type="ARBA" id="ARBA00023125"/>
    </source>
</evidence>
<dbReference type="GO" id="GO:0003677">
    <property type="term" value="F:DNA binding"/>
    <property type="evidence" value="ECO:0007669"/>
    <property type="project" value="UniProtKB-KW"/>
</dbReference>
<sequence>MKKIIQSQTLQNQAYDYLFNKIVSGELPPGERLIEEKIAKETEISRSPIREAIRRLTSEGLVSVNPRGGVRVYQALHSDFKYLYECRKSLEPTAASLAAKRMNEVKKAELNKLVSENMMALEDEDYKQLKIVSSRFHELILEGSGNPYLIKLMKQLNSLLMFYRNKIVDISQRLEKGSIEHQDIWRAIQKGDEEDAEKRMREHIEIDYQFYISKYGENDKGMKTLF</sequence>
<evidence type="ECO:0000256" key="1">
    <source>
        <dbReference type="ARBA" id="ARBA00023015"/>
    </source>
</evidence>
<dbReference type="InterPro" id="IPR008920">
    <property type="entry name" value="TF_FadR/GntR_C"/>
</dbReference>
<proteinExistence type="predicted"/>
<evidence type="ECO:0000256" key="3">
    <source>
        <dbReference type="ARBA" id="ARBA00023163"/>
    </source>
</evidence>
<dbReference type="Pfam" id="PF00392">
    <property type="entry name" value="GntR"/>
    <property type="match status" value="1"/>
</dbReference>
<keyword evidence="3" id="KW-0804">Transcription</keyword>
<dbReference type="InterPro" id="IPR000524">
    <property type="entry name" value="Tscrpt_reg_HTH_GntR"/>
</dbReference>
<reference evidence="5 6" key="1">
    <citation type="submission" date="2016-10" db="EMBL/GenBank/DDBJ databases">
        <authorList>
            <person name="de Groot N.N."/>
        </authorList>
    </citation>
    <scope>NUCLEOTIDE SEQUENCE [LARGE SCALE GENOMIC DNA]</scope>
    <source>
        <strain evidence="6">P4B,CCM 7963,CECT 7998,DSM 25260,IBRC-M 10614,KCTC 13821</strain>
    </source>
</reference>
<evidence type="ECO:0000313" key="6">
    <source>
        <dbReference type="Proteomes" id="UP000199017"/>
    </source>
</evidence>
<protein>
    <submittedName>
        <fullName evidence="5">Transcriptional regulator, GntR family</fullName>
    </submittedName>
</protein>
<dbReference type="Gene3D" id="1.10.10.10">
    <property type="entry name" value="Winged helix-like DNA-binding domain superfamily/Winged helix DNA-binding domain"/>
    <property type="match status" value="1"/>
</dbReference>
<dbReference type="Gene3D" id="1.20.120.530">
    <property type="entry name" value="GntR ligand-binding domain-like"/>
    <property type="match status" value="1"/>
</dbReference>
<dbReference type="AlphaFoldDB" id="A0A1G8I9X5"/>
<keyword evidence="1" id="KW-0805">Transcription regulation</keyword>
<evidence type="ECO:0000313" key="5">
    <source>
        <dbReference type="EMBL" id="SDI15662.1"/>
    </source>
</evidence>
<dbReference type="STRING" id="930129.SAMN05216352_105101"/>
<dbReference type="PROSITE" id="PS50949">
    <property type="entry name" value="HTH_GNTR"/>
    <property type="match status" value="1"/>
</dbReference>
<accession>A0A1G8I9X5</accession>
<dbReference type="SUPFAM" id="SSF48008">
    <property type="entry name" value="GntR ligand-binding domain-like"/>
    <property type="match status" value="1"/>
</dbReference>
<gene>
    <name evidence="5" type="ORF">SAMN05216352_105101</name>
</gene>
<keyword evidence="6" id="KW-1185">Reference proteome</keyword>